<feature type="region of interest" description="Disordered" evidence="1">
    <location>
        <begin position="154"/>
        <end position="228"/>
    </location>
</feature>
<dbReference type="EMBL" id="MCGE01000004">
    <property type="protein sequence ID" value="ORZ22203.1"/>
    <property type="molecule type" value="Genomic_DNA"/>
</dbReference>
<sequence>MMLRLLLTKQQRSFHHAATQWNYTRTALRRLKKPELVALADQHKLDASGTKNDLINRLLTTPTDPPRLETQANLDEDHHTVSPLPTNPEKLTSMQHDTTPATSNTAPNDTKPEKSNTETPAPTSGVKLTDSTEDDHDGYDQQWVEAFDLKVGNRRSGISGLGRERSSPRQEHSNGRRLAQPTPPTASAHGASSSTHPAYVHQSLGVDPSNNPNFTSSPPHRPTADSLKTNMHDAADDVDELLEITDPEINQHWVKVFDQRVKTRTKIMGMDTLDVNPKIVVSPEQQEQQQPLINDKPSESTSKPSSTVNSNNAVSFVIGTSLTAWYFLGGDGIQAVFSSFFS</sequence>
<proteinExistence type="predicted"/>
<gene>
    <name evidence="3" type="ORF">BCR42DRAFT_405704</name>
</gene>
<protein>
    <recommendedName>
        <fullName evidence="2">SAP domain-containing protein</fullName>
    </recommendedName>
</protein>
<dbReference type="Pfam" id="PF02037">
    <property type="entry name" value="SAP"/>
    <property type="match status" value="1"/>
</dbReference>
<evidence type="ECO:0000256" key="1">
    <source>
        <dbReference type="SAM" id="MobiDB-lite"/>
    </source>
</evidence>
<dbReference type="InterPro" id="IPR003034">
    <property type="entry name" value="SAP_dom"/>
</dbReference>
<evidence type="ECO:0000313" key="3">
    <source>
        <dbReference type="EMBL" id="ORZ22203.1"/>
    </source>
</evidence>
<keyword evidence="4" id="KW-1185">Reference proteome</keyword>
<evidence type="ECO:0000259" key="2">
    <source>
        <dbReference type="Pfam" id="PF02037"/>
    </source>
</evidence>
<feature type="region of interest" description="Disordered" evidence="1">
    <location>
        <begin position="56"/>
        <end position="137"/>
    </location>
</feature>
<dbReference type="AlphaFoldDB" id="A0A1X2ITW0"/>
<feature type="region of interest" description="Disordered" evidence="1">
    <location>
        <begin position="282"/>
        <end position="310"/>
    </location>
</feature>
<organism evidence="3 4">
    <name type="scientific">Absidia repens</name>
    <dbReference type="NCBI Taxonomy" id="90262"/>
    <lineage>
        <taxon>Eukaryota</taxon>
        <taxon>Fungi</taxon>
        <taxon>Fungi incertae sedis</taxon>
        <taxon>Mucoromycota</taxon>
        <taxon>Mucoromycotina</taxon>
        <taxon>Mucoromycetes</taxon>
        <taxon>Mucorales</taxon>
        <taxon>Cunninghamellaceae</taxon>
        <taxon>Absidia</taxon>
    </lineage>
</organism>
<accession>A0A1X2ITW0</accession>
<feature type="compositionally biased region" description="Polar residues" evidence="1">
    <location>
        <begin position="89"/>
        <end position="108"/>
    </location>
</feature>
<dbReference type="OrthoDB" id="2290844at2759"/>
<comment type="caution">
    <text evidence="3">The sequence shown here is derived from an EMBL/GenBank/DDBJ whole genome shotgun (WGS) entry which is preliminary data.</text>
</comment>
<dbReference type="Proteomes" id="UP000193560">
    <property type="component" value="Unassembled WGS sequence"/>
</dbReference>
<name>A0A1X2ITW0_9FUNG</name>
<evidence type="ECO:0000313" key="4">
    <source>
        <dbReference type="Proteomes" id="UP000193560"/>
    </source>
</evidence>
<feature type="compositionally biased region" description="Low complexity" evidence="1">
    <location>
        <begin position="208"/>
        <end position="218"/>
    </location>
</feature>
<reference evidence="3 4" key="1">
    <citation type="submission" date="2016-07" db="EMBL/GenBank/DDBJ databases">
        <title>Pervasive Adenine N6-methylation of Active Genes in Fungi.</title>
        <authorList>
            <consortium name="DOE Joint Genome Institute"/>
            <person name="Mondo S.J."/>
            <person name="Dannebaum R.O."/>
            <person name="Kuo R.C."/>
            <person name="Labutti K."/>
            <person name="Haridas S."/>
            <person name="Kuo A."/>
            <person name="Salamov A."/>
            <person name="Ahrendt S.R."/>
            <person name="Lipzen A."/>
            <person name="Sullivan W."/>
            <person name="Andreopoulos W.B."/>
            <person name="Clum A."/>
            <person name="Lindquist E."/>
            <person name="Daum C."/>
            <person name="Ramamoorthy G.K."/>
            <person name="Gryganskyi A."/>
            <person name="Culley D."/>
            <person name="Magnuson J.K."/>
            <person name="James T.Y."/>
            <person name="O'Malley M.A."/>
            <person name="Stajich J.E."/>
            <person name="Spatafora J.W."/>
            <person name="Visel A."/>
            <person name="Grigoriev I.V."/>
        </authorList>
    </citation>
    <scope>NUCLEOTIDE SEQUENCE [LARGE SCALE GENOMIC DNA]</scope>
    <source>
        <strain evidence="3 4">NRRL 1336</strain>
    </source>
</reference>
<feature type="domain" description="SAP" evidence="2">
    <location>
        <begin position="29"/>
        <end position="59"/>
    </location>
</feature>
<feature type="compositionally biased region" description="Low complexity" evidence="1">
    <location>
        <begin position="185"/>
        <end position="198"/>
    </location>
</feature>
<feature type="compositionally biased region" description="Basic and acidic residues" evidence="1">
    <location>
        <begin position="162"/>
        <end position="174"/>
    </location>
</feature>
<feature type="compositionally biased region" description="Low complexity" evidence="1">
    <location>
        <begin position="299"/>
        <end position="310"/>
    </location>
</feature>